<keyword evidence="3" id="KW-0328">Glycosyltransferase</keyword>
<keyword evidence="2" id="KW-1003">Cell membrane</keyword>
<sequence>MQTSESINQRSGSKSGKFGVVVIGRNEGQRLITCLRSMSTAAMVVYVDSNSTDGSVQAAQELGADVVELDLSIPFTAARARNAGFSRLLTIGPDLSYIQFVDGDCELAAGWPNAATAFLDRQTDVAAVCGRLRERYPDQSVYNWLCDIEWDRPTGEVRAFAGNVMVRAQVLKAVGGYREDVIAAEEDELCVRLRQANWRIWRLADEMALHDAAMLHFGQWWKRARRAGYAFAQGSHLHGSLPERHFVREARRAMVWGLLLPLICFLAMIAFPRFGWIAWLVYPMQFARLSINNPGSLADRVRLAFFQILARFPEGLGLAGFWRNRLLHRRPELIEHKQITRSRNA</sequence>
<evidence type="ECO:0000256" key="2">
    <source>
        <dbReference type="ARBA" id="ARBA00022475"/>
    </source>
</evidence>
<reference evidence="8 9" key="1">
    <citation type="submission" date="2016-10" db="EMBL/GenBank/DDBJ databases">
        <authorList>
            <person name="de Groot N.N."/>
        </authorList>
    </citation>
    <scope>NUCLEOTIDE SEQUENCE [LARGE SCALE GENOMIC DNA]</scope>
    <source>
        <strain evidence="8 9">GAS522</strain>
    </source>
</reference>
<dbReference type="AlphaFoldDB" id="A0A1H4RL91"/>
<dbReference type="InterPro" id="IPR001173">
    <property type="entry name" value="Glyco_trans_2-like"/>
</dbReference>
<feature type="transmembrane region" description="Helical" evidence="6">
    <location>
        <begin position="253"/>
        <end position="282"/>
    </location>
</feature>
<accession>A0A1H4RL91</accession>
<keyword evidence="6" id="KW-0812">Transmembrane</keyword>
<protein>
    <submittedName>
        <fullName evidence="8">Glycosyl transferase family 2</fullName>
    </submittedName>
</protein>
<dbReference type="InterPro" id="IPR029044">
    <property type="entry name" value="Nucleotide-diphossugar_trans"/>
</dbReference>
<dbReference type="Gene3D" id="3.90.550.10">
    <property type="entry name" value="Spore Coat Polysaccharide Biosynthesis Protein SpsA, Chain A"/>
    <property type="match status" value="1"/>
</dbReference>
<feature type="domain" description="Glycosyltransferase 2-like" evidence="7">
    <location>
        <begin position="20"/>
        <end position="133"/>
    </location>
</feature>
<dbReference type="GO" id="GO:0016757">
    <property type="term" value="F:glycosyltransferase activity"/>
    <property type="evidence" value="ECO:0007669"/>
    <property type="project" value="UniProtKB-KW"/>
</dbReference>
<dbReference type="PANTHER" id="PTHR43646:SF2">
    <property type="entry name" value="GLYCOSYLTRANSFERASE 2-LIKE DOMAIN-CONTAINING PROTEIN"/>
    <property type="match status" value="1"/>
</dbReference>
<evidence type="ECO:0000256" key="5">
    <source>
        <dbReference type="ARBA" id="ARBA00023136"/>
    </source>
</evidence>
<dbReference type="Pfam" id="PF00535">
    <property type="entry name" value="Glycos_transf_2"/>
    <property type="match status" value="1"/>
</dbReference>
<evidence type="ECO:0000259" key="7">
    <source>
        <dbReference type="Pfam" id="PF00535"/>
    </source>
</evidence>
<keyword evidence="6" id="KW-1133">Transmembrane helix</keyword>
<dbReference type="EMBL" id="FNTI01000001">
    <property type="protein sequence ID" value="SEC32619.1"/>
    <property type="molecule type" value="Genomic_DNA"/>
</dbReference>
<proteinExistence type="predicted"/>
<keyword evidence="4 8" id="KW-0808">Transferase</keyword>
<evidence type="ECO:0000256" key="4">
    <source>
        <dbReference type="ARBA" id="ARBA00022679"/>
    </source>
</evidence>
<dbReference type="RefSeq" id="WP_083387549.1">
    <property type="nucleotide sequence ID" value="NZ_FNTI01000001.1"/>
</dbReference>
<name>A0A1H4RL91_9BRAD</name>
<gene>
    <name evidence="8" type="ORF">SAMN05444171_1149</name>
</gene>
<evidence type="ECO:0000313" key="9">
    <source>
        <dbReference type="Proteomes" id="UP000183208"/>
    </source>
</evidence>
<dbReference type="OrthoDB" id="8416156at2"/>
<evidence type="ECO:0000256" key="3">
    <source>
        <dbReference type="ARBA" id="ARBA00022676"/>
    </source>
</evidence>
<dbReference type="Proteomes" id="UP000183208">
    <property type="component" value="Unassembled WGS sequence"/>
</dbReference>
<evidence type="ECO:0000256" key="6">
    <source>
        <dbReference type="SAM" id="Phobius"/>
    </source>
</evidence>
<dbReference type="GO" id="GO:0005886">
    <property type="term" value="C:plasma membrane"/>
    <property type="evidence" value="ECO:0007669"/>
    <property type="project" value="UniProtKB-SubCell"/>
</dbReference>
<dbReference type="PANTHER" id="PTHR43646">
    <property type="entry name" value="GLYCOSYLTRANSFERASE"/>
    <property type="match status" value="1"/>
</dbReference>
<evidence type="ECO:0000313" key="8">
    <source>
        <dbReference type="EMBL" id="SEC32619.1"/>
    </source>
</evidence>
<organism evidence="8 9">
    <name type="scientific">Bradyrhizobium lablabi</name>
    <dbReference type="NCBI Taxonomy" id="722472"/>
    <lineage>
        <taxon>Bacteria</taxon>
        <taxon>Pseudomonadati</taxon>
        <taxon>Pseudomonadota</taxon>
        <taxon>Alphaproteobacteria</taxon>
        <taxon>Hyphomicrobiales</taxon>
        <taxon>Nitrobacteraceae</taxon>
        <taxon>Bradyrhizobium</taxon>
    </lineage>
</organism>
<evidence type="ECO:0000256" key="1">
    <source>
        <dbReference type="ARBA" id="ARBA00004236"/>
    </source>
</evidence>
<keyword evidence="5 6" id="KW-0472">Membrane</keyword>
<dbReference type="SUPFAM" id="SSF53448">
    <property type="entry name" value="Nucleotide-diphospho-sugar transferases"/>
    <property type="match status" value="1"/>
</dbReference>
<comment type="subcellular location">
    <subcellularLocation>
        <location evidence="1">Cell membrane</location>
    </subcellularLocation>
</comment>